<keyword evidence="3" id="KW-1185">Reference proteome</keyword>
<name>A0A128A4X6_9ARCH</name>
<dbReference type="InterPro" id="IPR029041">
    <property type="entry name" value="FAD-linked_oxidoreductase-like"/>
</dbReference>
<dbReference type="KEGG" id="ndv:NDEV_1615"/>
<evidence type="ECO:0008006" key="4">
    <source>
        <dbReference type="Google" id="ProtNLM"/>
    </source>
</evidence>
<gene>
    <name evidence="2" type="ORF">NDEV_1615</name>
</gene>
<evidence type="ECO:0000313" key="3">
    <source>
        <dbReference type="Proteomes" id="UP000196239"/>
    </source>
</evidence>
<dbReference type="GO" id="GO:0016491">
    <property type="term" value="F:oxidoreductase activity"/>
    <property type="evidence" value="ECO:0007669"/>
    <property type="project" value="UniProtKB-KW"/>
</dbReference>
<dbReference type="Proteomes" id="UP000196239">
    <property type="component" value="Chromosome 1"/>
</dbReference>
<keyword evidence="1" id="KW-0560">Oxidoreductase</keyword>
<proteinExistence type="predicted"/>
<organism evidence="2 3">
    <name type="scientific">Nitrosotalea devaniterrae</name>
    <dbReference type="NCBI Taxonomy" id="1078905"/>
    <lineage>
        <taxon>Archaea</taxon>
        <taxon>Nitrososphaerota</taxon>
        <taxon>Nitrososphaeria</taxon>
        <taxon>Nitrosotaleales</taxon>
        <taxon>Nitrosotaleaceae</taxon>
        <taxon>Nitrosotalea</taxon>
    </lineage>
</organism>
<evidence type="ECO:0000256" key="1">
    <source>
        <dbReference type="ARBA" id="ARBA00023002"/>
    </source>
</evidence>
<dbReference type="SUPFAM" id="SSF51730">
    <property type="entry name" value="FAD-linked oxidoreductase"/>
    <property type="match status" value="1"/>
</dbReference>
<protein>
    <recommendedName>
        <fullName evidence="4">Methylenetetrahydrofolate reductase (NAD(P)H)</fullName>
    </recommendedName>
</protein>
<dbReference type="Gene3D" id="3.20.20.220">
    <property type="match status" value="1"/>
</dbReference>
<dbReference type="EMBL" id="LN890280">
    <property type="protein sequence ID" value="CUR52377.1"/>
    <property type="molecule type" value="Genomic_DNA"/>
</dbReference>
<evidence type="ECO:0000313" key="2">
    <source>
        <dbReference type="EMBL" id="CUR52377.1"/>
    </source>
</evidence>
<dbReference type="AlphaFoldDB" id="A0A128A4X6"/>
<dbReference type="PANTHER" id="PTHR38755">
    <property type="entry name" value="5,10-METHYLENETETRAHYDROFOLATE REDUCTASE"/>
    <property type="match status" value="1"/>
</dbReference>
<sequence>MTIIYEINPPKVIQDTILSHDQLAESVEKLKERAIKIGQVSDGIHLTDSVLGIPRVSPITAGFFIRNSNNKIRITASIRVRDRNLTSITQTICDAILLNLNGVLVLKGDAPPSGPKDSGLIPSDVIKQFNEQGFGKRIDMYLSISNNPDFEKMHKKIEAQPRGFVTQVVNSIDQVTRIVDKLKPQGFKIIPCVLLSSEKNKKSAQMLNLDWSEYSKDLVRFVKQIDNIAGNVLISSPNDFAGALDLLHKIK</sequence>
<accession>A0A128A4X6</accession>
<dbReference type="PANTHER" id="PTHR38755:SF1">
    <property type="entry name" value="METHYLENE-TETRAHYDROFOLATE REDUCTASE C-TERMINAL DOMAIN-CONTAINING PROTEIN"/>
    <property type="match status" value="1"/>
</dbReference>
<reference evidence="3" key="1">
    <citation type="submission" date="2015-10" db="EMBL/GenBank/DDBJ databases">
        <authorList>
            <person name="Lehtovirta-Morley L.E."/>
            <person name="Vieille C."/>
        </authorList>
    </citation>
    <scope>NUCLEOTIDE SEQUENCE [LARGE SCALE GENOMIC DNA]</scope>
</reference>